<reference evidence="2" key="1">
    <citation type="submission" date="2021-01" db="EMBL/GenBank/DDBJ databases">
        <title>Genome public.</title>
        <authorList>
            <person name="Liu C."/>
            <person name="Sun Q."/>
        </authorList>
    </citation>
    <scope>NUCLEOTIDE SEQUENCE</scope>
    <source>
        <strain evidence="2">YIM B02565</strain>
    </source>
</reference>
<keyword evidence="1" id="KW-1133">Transmembrane helix</keyword>
<feature type="transmembrane region" description="Helical" evidence="1">
    <location>
        <begin position="41"/>
        <end position="62"/>
    </location>
</feature>
<dbReference type="EMBL" id="JAESWA010000023">
    <property type="protein sequence ID" value="MBL4933228.1"/>
    <property type="molecule type" value="Genomic_DNA"/>
</dbReference>
<feature type="transmembrane region" description="Helical" evidence="1">
    <location>
        <begin position="6"/>
        <end position="29"/>
    </location>
</feature>
<gene>
    <name evidence="2" type="ORF">JK634_15545</name>
</gene>
<comment type="caution">
    <text evidence="2">The sequence shown here is derived from an EMBL/GenBank/DDBJ whole genome shotgun (WGS) entry which is preliminary data.</text>
</comment>
<keyword evidence="3" id="KW-1185">Reference proteome</keyword>
<name>A0A937FJ75_9CLOT</name>
<organism evidence="2 3">
    <name type="scientific">Clostridium paridis</name>
    <dbReference type="NCBI Taxonomy" id="2803863"/>
    <lineage>
        <taxon>Bacteria</taxon>
        <taxon>Bacillati</taxon>
        <taxon>Bacillota</taxon>
        <taxon>Clostridia</taxon>
        <taxon>Eubacteriales</taxon>
        <taxon>Clostridiaceae</taxon>
        <taxon>Clostridium</taxon>
    </lineage>
</organism>
<keyword evidence="1" id="KW-0812">Transmembrane</keyword>
<evidence type="ECO:0000256" key="1">
    <source>
        <dbReference type="SAM" id="Phobius"/>
    </source>
</evidence>
<evidence type="ECO:0000313" key="3">
    <source>
        <dbReference type="Proteomes" id="UP000623681"/>
    </source>
</evidence>
<sequence length="63" mass="6911">MEGLLRLVAMIGMVTIFITPLTLIVGIVNAIKKPEGQSRPYMIMAIISAYLIVMPIFGAMMLN</sequence>
<dbReference type="Proteomes" id="UP000623681">
    <property type="component" value="Unassembled WGS sequence"/>
</dbReference>
<proteinExistence type="predicted"/>
<accession>A0A937FJ75</accession>
<keyword evidence="1" id="KW-0472">Membrane</keyword>
<evidence type="ECO:0000313" key="2">
    <source>
        <dbReference type="EMBL" id="MBL4933228.1"/>
    </source>
</evidence>
<protein>
    <submittedName>
        <fullName evidence="2">Uncharacterized protein</fullName>
    </submittedName>
</protein>
<dbReference type="AlphaFoldDB" id="A0A937FJ75"/>
<dbReference type="RefSeq" id="WP_202768640.1">
    <property type="nucleotide sequence ID" value="NZ_JAESWA010000023.1"/>
</dbReference>